<evidence type="ECO:0000313" key="2">
    <source>
        <dbReference type="Proteomes" id="UP001154265"/>
    </source>
</evidence>
<proteinExistence type="predicted"/>
<evidence type="ECO:0000313" key="1">
    <source>
        <dbReference type="EMBL" id="MDG2992177.1"/>
    </source>
</evidence>
<gene>
    <name evidence="1" type="ORF">L3556_14750</name>
</gene>
<protein>
    <submittedName>
        <fullName evidence="1">Uncharacterized protein</fullName>
    </submittedName>
</protein>
<accession>A0ABT6F2W4</accession>
<dbReference type="Proteomes" id="UP001154265">
    <property type="component" value="Unassembled WGS sequence"/>
</dbReference>
<dbReference type="RefSeq" id="WP_277868101.1">
    <property type="nucleotide sequence ID" value="NZ_JAKKUT010000008.1"/>
</dbReference>
<reference evidence="1" key="2">
    <citation type="submission" date="2022-01" db="EMBL/GenBank/DDBJ databases">
        <authorList>
            <person name="Zivanovic Y."/>
            <person name="Moreira D."/>
            <person name="Lopez-Garcia P."/>
        </authorList>
    </citation>
    <scope>NUCLEOTIDE SEQUENCE</scope>
    <source>
        <strain evidence="1">G9</strain>
    </source>
</reference>
<keyword evidence="2" id="KW-1185">Reference proteome</keyword>
<comment type="caution">
    <text evidence="1">The sequence shown here is derived from an EMBL/GenBank/DDBJ whole genome shotgun (WGS) entry which is preliminary data.</text>
</comment>
<sequence>MVSLAGKAFFLFFSMFLAIGMISKVETYLTLLGLPPEPVPEFIPSTEIQHLQEQANFSPYEEKERIKAEIKAQAQYREGQPTHPSLEQIISAIPAFNREERKIIARHALHGL</sequence>
<name>A0ABT6F2W4_9SYNE</name>
<dbReference type="EMBL" id="JAKKUT010000008">
    <property type="protein sequence ID" value="MDG2992177.1"/>
    <property type="molecule type" value="Genomic_DNA"/>
</dbReference>
<reference evidence="1" key="1">
    <citation type="journal article" date="2022" name="Genome Biol. Evol.">
        <title>A New Gene Family Diagnostic for Intracellular Biomineralization of Amorphous Ca Carbonates by Cyanobacteria.</title>
        <authorList>
            <person name="Benzerara K."/>
            <person name="Duprat E."/>
            <person name="Bitard-Feildel T."/>
            <person name="Caumes G."/>
            <person name="Cassier-Chauvat C."/>
            <person name="Chauvat F."/>
            <person name="Dezi M."/>
            <person name="Diop S.I."/>
            <person name="Gaschignard G."/>
            <person name="Gorgen S."/>
            <person name="Gugger M."/>
            <person name="Lopez-Garcia P."/>
            <person name="Millet M."/>
            <person name="Skouri-Panet F."/>
            <person name="Moreira D."/>
            <person name="Callebaut I."/>
        </authorList>
    </citation>
    <scope>NUCLEOTIDE SEQUENCE</scope>
    <source>
        <strain evidence="1">G9</strain>
    </source>
</reference>
<organism evidence="1 2">
    <name type="scientific">Candidatus Synechococcus calcipolaris G9</name>
    <dbReference type="NCBI Taxonomy" id="1497997"/>
    <lineage>
        <taxon>Bacteria</taxon>
        <taxon>Bacillati</taxon>
        <taxon>Cyanobacteriota</taxon>
        <taxon>Cyanophyceae</taxon>
        <taxon>Synechococcales</taxon>
        <taxon>Synechococcaceae</taxon>
        <taxon>Synechococcus</taxon>
    </lineage>
</organism>